<evidence type="ECO:0000256" key="1">
    <source>
        <dbReference type="SAM" id="MobiDB-lite"/>
    </source>
</evidence>
<reference evidence="2" key="1">
    <citation type="journal article" date="2019" name="Science">
        <title>Mutation of a bHLH transcription factor allowed almond domestication.</title>
        <authorList>
            <person name="Sanchez-Perez R."/>
            <person name="Pavan S."/>
            <person name="Mazzeo R."/>
            <person name="Moldovan C."/>
            <person name="Aiese Cigliano R."/>
            <person name="Del Cueto J."/>
            <person name="Ricciardi F."/>
            <person name="Lotti C."/>
            <person name="Ricciardi L."/>
            <person name="Dicenta F."/>
            <person name="Lopez-Marques R.L."/>
            <person name="Lindberg Moller B."/>
        </authorList>
    </citation>
    <scope>NUCLEOTIDE SEQUENCE</scope>
</reference>
<accession>A0A4Y1RU55</accession>
<feature type="region of interest" description="Disordered" evidence="1">
    <location>
        <begin position="1"/>
        <end position="53"/>
    </location>
</feature>
<sequence>SPRPLPIPAALATATPRADLRRRSHPNRSSPADISRPAPALRTPDSGRKLGKLPIGSLELPVARSPPFLNQISRAPGVRLIHRRDPREVQLARTSSLRRTKETTRAISLAPAPPPKCRISLISETVWQVEDFGYGQNTGETLPNFRQKSEGN</sequence>
<feature type="non-terminal residue" evidence="2">
    <location>
        <position position="1"/>
    </location>
</feature>
<evidence type="ECO:0000313" key="2">
    <source>
        <dbReference type="EMBL" id="BBH07891.1"/>
    </source>
</evidence>
<feature type="compositionally biased region" description="Low complexity" evidence="1">
    <location>
        <begin position="8"/>
        <end position="17"/>
    </location>
</feature>
<dbReference type="EMBL" id="AP019303">
    <property type="protein sequence ID" value="BBH07891.1"/>
    <property type="molecule type" value="Genomic_DNA"/>
</dbReference>
<name>A0A4Y1RU55_PRUDU</name>
<organism evidence="2">
    <name type="scientific">Prunus dulcis</name>
    <name type="common">Almond</name>
    <name type="synonym">Amygdalus dulcis</name>
    <dbReference type="NCBI Taxonomy" id="3755"/>
    <lineage>
        <taxon>Eukaryota</taxon>
        <taxon>Viridiplantae</taxon>
        <taxon>Streptophyta</taxon>
        <taxon>Embryophyta</taxon>
        <taxon>Tracheophyta</taxon>
        <taxon>Spermatophyta</taxon>
        <taxon>Magnoliopsida</taxon>
        <taxon>eudicotyledons</taxon>
        <taxon>Gunneridae</taxon>
        <taxon>Pentapetalae</taxon>
        <taxon>rosids</taxon>
        <taxon>fabids</taxon>
        <taxon>Rosales</taxon>
        <taxon>Rosaceae</taxon>
        <taxon>Amygdaloideae</taxon>
        <taxon>Amygdaleae</taxon>
        <taxon>Prunus</taxon>
    </lineage>
</organism>
<dbReference type="AlphaFoldDB" id="A0A4Y1RU55"/>
<protein>
    <submittedName>
        <fullName evidence="2">Uncharacterized protein</fullName>
    </submittedName>
</protein>
<gene>
    <name evidence="2" type="ORF">Prudu_019942</name>
</gene>
<proteinExistence type="predicted"/>